<comment type="catalytic activity">
    <reaction evidence="12 13">
        <text>Endonucleolytic cleavage at a junction such as a reciprocal single-stranded crossover between two homologous DNA duplexes (Holliday junction).</text>
        <dbReference type="EC" id="3.1.21.10"/>
    </reaction>
</comment>
<dbReference type="PANTHER" id="PTHR30194">
    <property type="entry name" value="CROSSOVER JUNCTION ENDODEOXYRIBONUCLEASE RUVC"/>
    <property type="match status" value="1"/>
</dbReference>
<comment type="subunit">
    <text evidence="13">Homodimer which binds Holliday junction (HJ) DNA. The HJ becomes 2-fold symmetrical on binding to RuvC with unstacked arms; it has a different conformation from HJ DNA in complex with RuvA. In the full resolvosome a probable DNA-RuvA(4)-RuvB(12)-RuvC(2) complex forms which resolves the HJ.</text>
</comment>
<dbReference type="PROSITE" id="PS01321">
    <property type="entry name" value="RUVC"/>
    <property type="match status" value="1"/>
</dbReference>
<dbReference type="PRINTS" id="PR00696">
    <property type="entry name" value="RSOLVASERUVC"/>
</dbReference>
<evidence type="ECO:0000313" key="16">
    <source>
        <dbReference type="Proteomes" id="UP000185639"/>
    </source>
</evidence>
<dbReference type="NCBIfam" id="NF000711">
    <property type="entry name" value="PRK00039.2-1"/>
    <property type="match status" value="1"/>
</dbReference>
<name>A0A1N7N571_9GAMM</name>
<dbReference type="RefSeq" id="WP_068434567.1">
    <property type="nucleotide sequence ID" value="NZ_CAJWBH010000001.1"/>
</dbReference>
<keyword evidence="5 13" id="KW-0255">Endonuclease</keyword>
<dbReference type="HAMAP" id="MF_00034">
    <property type="entry name" value="RuvC"/>
    <property type="match status" value="1"/>
</dbReference>
<feature type="binding site" evidence="13">
    <location>
        <position position="7"/>
    </location>
    <ligand>
        <name>Mg(2+)</name>
        <dbReference type="ChEBI" id="CHEBI:18420"/>
        <label>1</label>
    </ligand>
</feature>
<comment type="cofactor">
    <cofactor evidence="13">
        <name>Mg(2+)</name>
        <dbReference type="ChEBI" id="CHEBI:18420"/>
    </cofactor>
    <text evidence="13">Binds 2 Mg(2+) ion per subunit.</text>
</comment>
<comment type="similarity">
    <text evidence="1 13">Belongs to the RuvC family.</text>
</comment>
<feature type="active site" evidence="13">
    <location>
        <position position="139"/>
    </location>
</feature>
<dbReference type="NCBIfam" id="TIGR00228">
    <property type="entry name" value="ruvC"/>
    <property type="match status" value="1"/>
</dbReference>
<dbReference type="GO" id="GO:0048476">
    <property type="term" value="C:Holliday junction resolvase complex"/>
    <property type="evidence" value="ECO:0007669"/>
    <property type="project" value="UniProtKB-UniRule"/>
</dbReference>
<keyword evidence="7 13" id="KW-0378">Hydrolase</keyword>
<feature type="binding site" evidence="13">
    <location>
        <position position="139"/>
    </location>
    <ligand>
        <name>Mg(2+)</name>
        <dbReference type="ChEBI" id="CHEBI:18420"/>
        <label>1</label>
    </ligand>
</feature>
<dbReference type="GO" id="GO:0003677">
    <property type="term" value="F:DNA binding"/>
    <property type="evidence" value="ECO:0007669"/>
    <property type="project" value="UniProtKB-KW"/>
</dbReference>
<evidence type="ECO:0000256" key="8">
    <source>
        <dbReference type="ARBA" id="ARBA00022842"/>
    </source>
</evidence>
<dbReference type="CDD" id="cd16962">
    <property type="entry name" value="RuvC"/>
    <property type="match status" value="1"/>
</dbReference>
<feature type="active site" evidence="13">
    <location>
        <position position="67"/>
    </location>
</feature>
<evidence type="ECO:0000256" key="10">
    <source>
        <dbReference type="ARBA" id="ARBA00023172"/>
    </source>
</evidence>
<evidence type="ECO:0000256" key="5">
    <source>
        <dbReference type="ARBA" id="ARBA00022759"/>
    </source>
</evidence>
<evidence type="ECO:0000256" key="13">
    <source>
        <dbReference type="HAMAP-Rule" id="MF_00034"/>
    </source>
</evidence>
<dbReference type="InterPro" id="IPR036397">
    <property type="entry name" value="RNaseH_sf"/>
</dbReference>
<dbReference type="AlphaFoldDB" id="A0A1N7N571"/>
<keyword evidence="9 13" id="KW-0238">DNA-binding</keyword>
<dbReference type="GO" id="GO:0000287">
    <property type="term" value="F:magnesium ion binding"/>
    <property type="evidence" value="ECO:0007669"/>
    <property type="project" value="UniProtKB-UniRule"/>
</dbReference>
<evidence type="ECO:0000256" key="3">
    <source>
        <dbReference type="ARBA" id="ARBA00022722"/>
    </source>
</evidence>
<gene>
    <name evidence="13" type="primary">ruvC</name>
    <name evidence="15" type="ORF">SAMN05421686_106183</name>
</gene>
<comment type="function">
    <text evidence="13">The RuvA-RuvB-RuvC complex processes Holliday junction (HJ) DNA during genetic recombination and DNA repair. Endonuclease that resolves HJ intermediates. Cleaves cruciform DNA by making single-stranded nicks across the HJ at symmetrical positions within the homologous arms, yielding a 5'-phosphate and a 3'-hydroxyl group; requires a central core of homology in the junction. The consensus cleavage sequence is 5'-(A/T)TT(C/G)-3'. Cleavage occurs on the 3'-side of the TT dinucleotide at the point of strand exchange. HJ branch migration catalyzed by RuvA-RuvB allows RuvC to scan DNA until it finds its consensus sequence, where it cleaves and resolves the cruciform DNA.</text>
</comment>
<evidence type="ECO:0000313" key="15">
    <source>
        <dbReference type="EMBL" id="SIS93301.1"/>
    </source>
</evidence>
<evidence type="ECO:0000256" key="6">
    <source>
        <dbReference type="ARBA" id="ARBA00022763"/>
    </source>
</evidence>
<dbReference type="Gene3D" id="3.30.420.10">
    <property type="entry name" value="Ribonuclease H-like superfamily/Ribonuclease H"/>
    <property type="match status" value="1"/>
</dbReference>
<dbReference type="InterPro" id="IPR012337">
    <property type="entry name" value="RNaseH-like_sf"/>
</dbReference>
<keyword evidence="6 13" id="KW-0227">DNA damage</keyword>
<evidence type="ECO:0000256" key="11">
    <source>
        <dbReference type="ARBA" id="ARBA00023204"/>
    </source>
</evidence>
<reference evidence="16" key="1">
    <citation type="submission" date="2017-01" db="EMBL/GenBank/DDBJ databases">
        <authorList>
            <person name="Varghese N."/>
            <person name="Submissions S."/>
        </authorList>
    </citation>
    <scope>NUCLEOTIDE SEQUENCE [LARGE SCALE GENOMIC DNA]</scope>
    <source>
        <strain evidence="16">DSM 24913</strain>
    </source>
</reference>
<sequence length="172" mass="18248">MIILGIDPGSRITGFGLINSVGGRKIEYIASGCIRAGTGELPERLETIYKSVSELIQQYCPQEFAIEQVFMGKNADSALKLGQARGVAILAAQLASLPVHEYAPRTIKQAVVGTGGAGKEQVQHMVQRLLKLPGLPQADAADALAIALCHAHTNASLISRAGLKTYRRGRAS</sequence>
<evidence type="ECO:0000256" key="4">
    <source>
        <dbReference type="ARBA" id="ARBA00022723"/>
    </source>
</evidence>
<dbReference type="EC" id="3.1.21.10" evidence="13 14"/>
<dbReference type="InterPro" id="IPR020563">
    <property type="entry name" value="X-over_junc_endoDNase_Mg_BS"/>
</dbReference>
<evidence type="ECO:0000256" key="12">
    <source>
        <dbReference type="ARBA" id="ARBA00029354"/>
    </source>
</evidence>
<evidence type="ECO:0000256" key="9">
    <source>
        <dbReference type="ARBA" id="ARBA00023125"/>
    </source>
</evidence>
<dbReference type="GO" id="GO:0006281">
    <property type="term" value="P:DNA repair"/>
    <property type="evidence" value="ECO:0007669"/>
    <property type="project" value="UniProtKB-UniRule"/>
</dbReference>
<proteinExistence type="inferred from homology"/>
<keyword evidence="3 13" id="KW-0540">Nuclease</keyword>
<dbReference type="EMBL" id="FTOH01000006">
    <property type="protein sequence ID" value="SIS93301.1"/>
    <property type="molecule type" value="Genomic_DNA"/>
</dbReference>
<dbReference type="SUPFAM" id="SSF53098">
    <property type="entry name" value="Ribonuclease H-like"/>
    <property type="match status" value="1"/>
</dbReference>
<keyword evidence="16" id="KW-1185">Reference proteome</keyword>
<dbReference type="PANTHER" id="PTHR30194:SF3">
    <property type="entry name" value="CROSSOVER JUNCTION ENDODEOXYRIBONUCLEASE RUVC"/>
    <property type="match status" value="1"/>
</dbReference>
<dbReference type="Proteomes" id="UP000185639">
    <property type="component" value="Unassembled WGS sequence"/>
</dbReference>
<dbReference type="FunFam" id="3.30.420.10:FF:000002">
    <property type="entry name" value="Crossover junction endodeoxyribonuclease RuvC"/>
    <property type="match status" value="1"/>
</dbReference>
<dbReference type="OrthoDB" id="9805499at2"/>
<dbReference type="GO" id="GO:0006310">
    <property type="term" value="P:DNA recombination"/>
    <property type="evidence" value="ECO:0007669"/>
    <property type="project" value="UniProtKB-UniRule"/>
</dbReference>
<keyword evidence="11 13" id="KW-0234">DNA repair</keyword>
<dbReference type="GO" id="GO:0005737">
    <property type="term" value="C:cytoplasm"/>
    <property type="evidence" value="ECO:0007669"/>
    <property type="project" value="UniProtKB-SubCell"/>
</dbReference>
<dbReference type="InterPro" id="IPR002176">
    <property type="entry name" value="X-over_junc_endoDNase_RuvC"/>
</dbReference>
<dbReference type="GO" id="GO:0008821">
    <property type="term" value="F:crossover junction DNA endonuclease activity"/>
    <property type="evidence" value="ECO:0007669"/>
    <property type="project" value="UniProtKB-UniRule"/>
</dbReference>
<keyword evidence="8 13" id="KW-0460">Magnesium</keyword>
<dbReference type="Pfam" id="PF02075">
    <property type="entry name" value="RuvC"/>
    <property type="match status" value="1"/>
</dbReference>
<organism evidence="15 16">
    <name type="scientific">Thalassolituus maritimus</name>
    <dbReference type="NCBI Taxonomy" id="484498"/>
    <lineage>
        <taxon>Bacteria</taxon>
        <taxon>Pseudomonadati</taxon>
        <taxon>Pseudomonadota</taxon>
        <taxon>Gammaproteobacteria</taxon>
        <taxon>Oceanospirillales</taxon>
        <taxon>Oceanospirillaceae</taxon>
        <taxon>Thalassolituus</taxon>
    </lineage>
</organism>
<accession>A0A1N7N571</accession>
<keyword evidence="4 13" id="KW-0479">Metal-binding</keyword>
<evidence type="ECO:0000256" key="2">
    <source>
        <dbReference type="ARBA" id="ARBA00022490"/>
    </source>
</evidence>
<keyword evidence="2 13" id="KW-0963">Cytoplasm</keyword>
<evidence type="ECO:0000256" key="1">
    <source>
        <dbReference type="ARBA" id="ARBA00009518"/>
    </source>
</evidence>
<feature type="active site" evidence="13">
    <location>
        <position position="7"/>
    </location>
</feature>
<feature type="binding site" evidence="13">
    <location>
        <position position="67"/>
    </location>
    <ligand>
        <name>Mg(2+)</name>
        <dbReference type="ChEBI" id="CHEBI:18420"/>
        <label>2</label>
    </ligand>
</feature>
<keyword evidence="10 13" id="KW-0233">DNA recombination</keyword>
<evidence type="ECO:0000256" key="7">
    <source>
        <dbReference type="ARBA" id="ARBA00022801"/>
    </source>
</evidence>
<dbReference type="STRING" id="484498.SAMN05421686_106183"/>
<protein>
    <recommendedName>
        <fullName evidence="13 14">Crossover junction endodeoxyribonuclease RuvC</fullName>
        <ecNumber evidence="13 14">3.1.21.10</ecNumber>
    </recommendedName>
    <alternativeName>
        <fullName evidence="13">Holliday junction nuclease RuvC</fullName>
    </alternativeName>
    <alternativeName>
        <fullName evidence="13">Holliday junction resolvase RuvC</fullName>
    </alternativeName>
</protein>
<comment type="subcellular location">
    <subcellularLocation>
        <location evidence="13">Cytoplasm</location>
    </subcellularLocation>
</comment>
<evidence type="ECO:0000256" key="14">
    <source>
        <dbReference type="NCBIfam" id="TIGR00228"/>
    </source>
</evidence>